<dbReference type="PANTHER" id="PTHR43037:SF1">
    <property type="entry name" value="BLL1128 PROTEIN"/>
    <property type="match status" value="1"/>
</dbReference>
<dbReference type="HOGENOM" id="CLU_398401_0_0_0"/>
<dbReference type="Pfam" id="PF00326">
    <property type="entry name" value="Peptidase_S9"/>
    <property type="match status" value="1"/>
</dbReference>
<keyword evidence="1" id="KW-0732">Signal</keyword>
<dbReference type="GO" id="GO:0008236">
    <property type="term" value="F:serine-type peptidase activity"/>
    <property type="evidence" value="ECO:0007669"/>
    <property type="project" value="InterPro"/>
</dbReference>
<evidence type="ECO:0000313" key="4">
    <source>
        <dbReference type="Proteomes" id="UP000001887"/>
    </source>
</evidence>
<evidence type="ECO:0000256" key="1">
    <source>
        <dbReference type="ARBA" id="ARBA00022729"/>
    </source>
</evidence>
<accession>D2R1S8</accession>
<dbReference type="STRING" id="530564.Psta_2123"/>
<dbReference type="InterPro" id="IPR050955">
    <property type="entry name" value="Plant_Biomass_Hydrol_Est"/>
</dbReference>
<proteinExistence type="predicted"/>
<dbReference type="EMBL" id="CP001848">
    <property type="protein sequence ID" value="ADB16797.1"/>
    <property type="molecule type" value="Genomic_DNA"/>
</dbReference>
<keyword evidence="4" id="KW-1185">Reference proteome</keyword>
<feature type="domain" description="Peptidase S9 prolyl oligopeptidase catalytic" evidence="2">
    <location>
        <begin position="220"/>
        <end position="351"/>
    </location>
</feature>
<reference evidence="3 4" key="1">
    <citation type="journal article" date="2009" name="Stand. Genomic Sci.">
        <title>Complete genome sequence of Pirellula staleyi type strain (ATCC 27377).</title>
        <authorList>
            <person name="Clum A."/>
            <person name="Tindall B.J."/>
            <person name="Sikorski J."/>
            <person name="Ivanova N."/>
            <person name="Mavrommatis K."/>
            <person name="Lucas S."/>
            <person name="Glavina del Rio T."/>
            <person name="Nolan M."/>
            <person name="Chen F."/>
            <person name="Tice H."/>
            <person name="Pitluck S."/>
            <person name="Cheng J.F."/>
            <person name="Chertkov O."/>
            <person name="Brettin T."/>
            <person name="Han C."/>
            <person name="Detter J.C."/>
            <person name="Kuske C."/>
            <person name="Bruce D."/>
            <person name="Goodwin L."/>
            <person name="Ovchinikova G."/>
            <person name="Pati A."/>
            <person name="Mikhailova N."/>
            <person name="Chen A."/>
            <person name="Palaniappan K."/>
            <person name="Land M."/>
            <person name="Hauser L."/>
            <person name="Chang Y.J."/>
            <person name="Jeffries C.D."/>
            <person name="Chain P."/>
            <person name="Rohde M."/>
            <person name="Goker M."/>
            <person name="Bristow J."/>
            <person name="Eisen J.A."/>
            <person name="Markowitz V."/>
            <person name="Hugenholtz P."/>
            <person name="Kyrpides N.C."/>
            <person name="Klenk H.P."/>
            <person name="Lapidus A."/>
        </authorList>
    </citation>
    <scope>NUCLEOTIDE SEQUENCE [LARGE SCALE GENOMIC DNA]</scope>
    <source>
        <strain evidence="4">ATCC 27377 / DSM 6068 / ICPB 4128</strain>
    </source>
</reference>
<dbReference type="InterPro" id="IPR001375">
    <property type="entry name" value="Peptidase_S9_cat"/>
</dbReference>
<dbReference type="Proteomes" id="UP000001887">
    <property type="component" value="Chromosome"/>
</dbReference>
<dbReference type="SUPFAM" id="SSF53474">
    <property type="entry name" value="alpha/beta-Hydrolases"/>
    <property type="match status" value="1"/>
</dbReference>
<evidence type="ECO:0000313" key="3">
    <source>
        <dbReference type="EMBL" id="ADB16797.1"/>
    </source>
</evidence>
<dbReference type="OrthoDB" id="236649at2"/>
<dbReference type="GO" id="GO:0006508">
    <property type="term" value="P:proteolysis"/>
    <property type="evidence" value="ECO:0007669"/>
    <property type="project" value="InterPro"/>
</dbReference>
<sequence length="670" mass="74641" precursor="true">MHLATSRSIARRSTTIALLLTTLCLALLSPVAAQTTKRIPPIPRVLPPPGIQLQPEVRERLEIKLADLRQRYAKVNQHPERADVDALLKSVEFAIEIGEFYNEKEVAKAEEILELASLRLASLVKKLVPWQRQTGLVVRGFHSAIDGSPQPYGLVIPEKHDFTKPVPLYVWLHGRGDKATDLHFVHERMTKTGQISPPGAIVLHAFGRQCVGFKSAGEIDVLEAIAAVEQRYSIDPSRIVMMGFSMGGAGAWHLGAHYADKFVAVAPGAGFAETARYVKLTPQNYPPKYEQLLWGAYDVPGYVRNLFNTTTIAYSGELDKQIQAARVMEEAFTAEGKMLTHLIGPGVEHKYEPKTLEKLLAQIGEVVAQGKSEFPSRISLQTRTLRYSRLYWVEATGLARHWEDSRIDAELDKDTVVLTTKNIRELAIYDPVVSLLRKVNIDGTELSLAAASKPGAPLVLRQSEQGWEIAGSSIDTTTLRKFPKLQGPIDDAFMGPFLVVTPTGKSQNPRFQAWVDFELAHLRSRWKEVMRGTLPEKADREVTADDLKHHNLILFGDSDSNYAIERLSPRLPIKSVGGQWTWGDQTYDGDQFVPAYIFPSPLRGDAPRYVVLNSGLTFREAHDKTNSQQNPKLPDWAILDLEQTPSAISAGKVVEAGFFGEQWERLPAVE</sequence>
<dbReference type="AlphaFoldDB" id="D2R1S8"/>
<name>D2R1S8_PIRSD</name>
<organism evidence="3 4">
    <name type="scientific">Pirellula staleyi (strain ATCC 27377 / DSM 6068 / ICPB 4128)</name>
    <name type="common">Pirella staleyi</name>
    <dbReference type="NCBI Taxonomy" id="530564"/>
    <lineage>
        <taxon>Bacteria</taxon>
        <taxon>Pseudomonadati</taxon>
        <taxon>Planctomycetota</taxon>
        <taxon>Planctomycetia</taxon>
        <taxon>Pirellulales</taxon>
        <taxon>Pirellulaceae</taxon>
        <taxon>Pirellula</taxon>
    </lineage>
</organism>
<dbReference type="PANTHER" id="PTHR43037">
    <property type="entry name" value="UNNAMED PRODUCT-RELATED"/>
    <property type="match status" value="1"/>
</dbReference>
<evidence type="ECO:0000259" key="2">
    <source>
        <dbReference type="Pfam" id="PF00326"/>
    </source>
</evidence>
<dbReference type="InterPro" id="IPR029058">
    <property type="entry name" value="AB_hydrolase_fold"/>
</dbReference>
<dbReference type="eggNOG" id="COG0400">
    <property type="taxonomic scope" value="Bacteria"/>
</dbReference>
<dbReference type="KEGG" id="psl:Psta_2123"/>
<protein>
    <submittedName>
        <fullName evidence="3">Phospholipase/Carboxylesterase</fullName>
    </submittedName>
</protein>
<dbReference type="Gene3D" id="3.40.50.1820">
    <property type="entry name" value="alpha/beta hydrolase"/>
    <property type="match status" value="1"/>
</dbReference>
<gene>
    <name evidence="3" type="ordered locus">Psta_2123</name>
</gene>